<dbReference type="FunFam" id="1.10.8.10:FF:000050">
    <property type="entry name" value="Related to AMFR protein"/>
    <property type="match status" value="1"/>
</dbReference>
<evidence type="ECO:0000256" key="3">
    <source>
        <dbReference type="ARBA" id="ARBA00010427"/>
    </source>
</evidence>
<dbReference type="GO" id="GO:0000993">
    <property type="term" value="F:RNA polymerase II complex binding"/>
    <property type="evidence" value="ECO:0007669"/>
    <property type="project" value="TreeGrafter"/>
</dbReference>
<organism evidence="17 18">
    <name type="scientific">Botrytis fragariae</name>
    <dbReference type="NCBI Taxonomy" id="1964551"/>
    <lineage>
        <taxon>Eukaryota</taxon>
        <taxon>Fungi</taxon>
        <taxon>Dikarya</taxon>
        <taxon>Ascomycota</taxon>
        <taxon>Pezizomycotina</taxon>
        <taxon>Leotiomycetes</taxon>
        <taxon>Helotiales</taxon>
        <taxon>Sclerotiniaceae</taxon>
        <taxon>Botrytis</taxon>
    </lineage>
</organism>
<keyword evidence="6" id="KW-0256">Endoplasmic reticulum</keyword>
<feature type="region of interest" description="Disordered" evidence="14">
    <location>
        <begin position="612"/>
        <end position="710"/>
    </location>
</feature>
<evidence type="ECO:0000256" key="10">
    <source>
        <dbReference type="ARBA" id="ARBA00023242"/>
    </source>
</evidence>
<evidence type="ECO:0000313" key="18">
    <source>
        <dbReference type="Proteomes" id="UP000531561"/>
    </source>
</evidence>
<dbReference type="EMBL" id="JABFCT010000013">
    <property type="protein sequence ID" value="KAF5870772.1"/>
    <property type="molecule type" value="Genomic_DNA"/>
</dbReference>
<feature type="compositionally biased region" description="Polar residues" evidence="14">
    <location>
        <begin position="108"/>
        <end position="119"/>
    </location>
</feature>
<feature type="region of interest" description="Disordered" evidence="14">
    <location>
        <begin position="458"/>
        <end position="516"/>
    </location>
</feature>
<feature type="region of interest" description="Disordered" evidence="14">
    <location>
        <begin position="90"/>
        <end position="123"/>
    </location>
</feature>
<feature type="compositionally biased region" description="Polar residues" evidence="14">
    <location>
        <begin position="256"/>
        <end position="270"/>
    </location>
</feature>
<reference evidence="17 18" key="1">
    <citation type="journal article" date="2020" name="Phytopathology">
        <title>A high-quality genome resource of Botrytis fragariae, a new and rapidly spreading fungal pathogen causing strawberry gray mold in the U.S.A.</title>
        <authorList>
            <person name="Wu Y."/>
            <person name="Saski C.A."/>
            <person name="Schnabel G."/>
            <person name="Xiao S."/>
            <person name="Hu M."/>
        </authorList>
    </citation>
    <scope>NUCLEOTIDE SEQUENCE [LARGE SCALE GENOMIC DNA]</scope>
    <source>
        <strain evidence="17 18">BVB16</strain>
    </source>
</reference>
<feature type="compositionally biased region" description="Basic and acidic residues" evidence="14">
    <location>
        <begin position="136"/>
        <end position="150"/>
    </location>
</feature>
<dbReference type="GO" id="GO:0032968">
    <property type="term" value="P:positive regulation of transcription elongation by RNA polymerase II"/>
    <property type="evidence" value="ECO:0007669"/>
    <property type="project" value="TreeGrafter"/>
</dbReference>
<dbReference type="Gene3D" id="3.40.50.11990">
    <property type="entry name" value="RNA polymerase II accessory factor, Cdc73 C-terminal domain"/>
    <property type="match status" value="1"/>
</dbReference>
<feature type="compositionally biased region" description="Basic residues" evidence="14">
    <location>
        <begin position="478"/>
        <end position="499"/>
    </location>
</feature>
<keyword evidence="5" id="KW-0833">Ubl conjugation pathway</keyword>
<evidence type="ECO:0000256" key="15">
    <source>
        <dbReference type="SAM" id="Phobius"/>
    </source>
</evidence>
<evidence type="ECO:0000256" key="5">
    <source>
        <dbReference type="ARBA" id="ARBA00022786"/>
    </source>
</evidence>
<dbReference type="InterPro" id="IPR003892">
    <property type="entry name" value="CUE"/>
</dbReference>
<evidence type="ECO:0000256" key="11">
    <source>
        <dbReference type="ARBA" id="ARBA00037847"/>
    </source>
</evidence>
<feature type="domain" description="CUE" evidence="16">
    <location>
        <begin position="47"/>
        <end position="90"/>
    </location>
</feature>
<evidence type="ECO:0000256" key="7">
    <source>
        <dbReference type="ARBA" id="ARBA00022989"/>
    </source>
</evidence>
<dbReference type="InterPro" id="IPR009060">
    <property type="entry name" value="UBA-like_sf"/>
</dbReference>
<evidence type="ECO:0000256" key="4">
    <source>
        <dbReference type="ARBA" id="ARBA00022692"/>
    </source>
</evidence>
<feature type="compositionally biased region" description="Low complexity" evidence="14">
    <location>
        <begin position="233"/>
        <end position="244"/>
    </location>
</feature>
<accession>A0A8H6ANI6</accession>
<feature type="compositionally biased region" description="Basic and acidic residues" evidence="14">
    <location>
        <begin position="647"/>
        <end position="667"/>
    </location>
</feature>
<feature type="compositionally biased region" description="Basic and acidic residues" evidence="14">
    <location>
        <begin position="271"/>
        <end position="280"/>
    </location>
</feature>
<dbReference type="Pfam" id="PF02845">
    <property type="entry name" value="CUE"/>
    <property type="match status" value="1"/>
</dbReference>
<evidence type="ECO:0000256" key="13">
    <source>
        <dbReference type="ARBA" id="ARBA00072899"/>
    </source>
</evidence>
<dbReference type="FunFam" id="3.40.50.11990:FF:000003">
    <property type="entry name" value="Pol II transcription elongation factor subunit Cdc73"/>
    <property type="match status" value="1"/>
</dbReference>
<evidence type="ECO:0000256" key="2">
    <source>
        <dbReference type="ARBA" id="ARBA00004586"/>
    </source>
</evidence>
<dbReference type="GO" id="GO:0006368">
    <property type="term" value="P:transcription elongation by RNA polymerase II"/>
    <property type="evidence" value="ECO:0007669"/>
    <property type="project" value="InterPro"/>
</dbReference>
<feature type="compositionally biased region" description="Polar residues" evidence="14">
    <location>
        <begin position="401"/>
        <end position="413"/>
    </location>
</feature>
<keyword evidence="9" id="KW-0804">Transcription</keyword>
<feature type="compositionally biased region" description="Polar residues" evidence="14">
    <location>
        <begin position="316"/>
        <end position="333"/>
    </location>
</feature>
<dbReference type="GeneID" id="59263361"/>
<dbReference type="InterPro" id="IPR007852">
    <property type="entry name" value="Cdc73/Parafibromin"/>
</dbReference>
<comment type="similarity">
    <text evidence="3">Belongs to the CDC73 family.</text>
</comment>
<keyword evidence="18" id="KW-1185">Reference proteome</keyword>
<comment type="caution">
    <text evidence="17">The sequence shown here is derived from an EMBL/GenBank/DDBJ whole genome shotgun (WGS) entry which is preliminary data.</text>
</comment>
<evidence type="ECO:0000256" key="9">
    <source>
        <dbReference type="ARBA" id="ARBA00023163"/>
    </source>
</evidence>
<evidence type="ECO:0000256" key="14">
    <source>
        <dbReference type="SAM" id="MobiDB-lite"/>
    </source>
</evidence>
<comment type="similarity">
    <text evidence="12">Belongs to the CUE1 family.</text>
</comment>
<proteinExistence type="inferred from homology"/>
<feature type="region of interest" description="Disordered" evidence="14">
    <location>
        <begin position="399"/>
        <end position="418"/>
    </location>
</feature>
<sequence>MSDQTVNIPQLLIIILVGAFAVRYLFFSGSNNGSSASNRNSASNVRAREADVERIQQMFPQVSRRSIMWDLQRNGGNVVATTERILSGRGLEVPPQSFQPPLPAPAVASSTSIQSSKPTQPDLITRYNLKAKLAEEQAEKREAEERESKQKQAGGAAWSSNKNERQALLQKRREEMILAARRKMEARVAKEVEQGGSGDRMAQSVMRRPSLRRFKQSTDGSSSPPADPSCTPSSSFRGSSYFTSKVVKRAKKASEDSPNYSSPLSFWTKRNSPEIEESPHETTIVNDPGSTAESKSPRKDVQDWNITRLFDPIPSDSINQIPVQGPSHSNSDWNEPRNLDTRPIVPQQGIDPPRPAREGYEWVWFPAGYWAERELPAGLSITNPEGLRSSKTYFFSRAAESGSNDSEGSTSPKGSRRFWGSFSSRVAKQYSGQSFKGSINSAISSSKSERFLNTLQSISPTHSRNDSPSVESEGLCGKTKRNTPLRRHLAVPFSRKKKAKPDTPSVASSRVTTSSPQTARVLEGAIGYFDTYGEQPNATSSSSNASMGSKPRWRFGTLPWHRRLSDNSMSASSSICDLLAGKTPMGTPRSDQRYVGTAGKSYMKVEISEPDAPTFLPSEAQRVDTPLWSPKRDPRRGFLSNMFPYESEQKVPEKHSSSTSRPRRDTNRSTLRHLLKTPTLFTPNSRHGSPDSERHSKSRPPTPMRSSVSQHFSKAHAFELNVPDHLPNSPLCPANPMHPSNGQALTFQQSCFFSKPENKNVRQYHLLTSIELIIMSASDQDPLLLLRQSIASESPCIPTTTEDAASSVDLSLATATYLHFTSPLQVSIPFTTATRFISSDKPVNLRSIYFAWQQRELAIPEYNASSTTLSAQLAAEGGAGGEIQNLSFVERLDLITWLEGASDESQYIKPLASDTSNATASAQVASGATGGIAPVTSGMGGRQGKNVDPRLAEIYNGERRMGDRNSVLRGIKPTDFSHVRKLASPFLSRKAAHAAAQNLANNPALAHNLKPVRRPDPIILLSPSASSILRMSNIKSFLEGGAFIPPDSASSTSSSSASILHISRFIPSIDPARPIRFIIVDTPEQFKPEYWSRVVAVFTTGQVWQFKNYKWPQPTDLFRNTLGLFVGFRGESLPDTVKGWGSGVLASQVERWAPQAGPASRWRDKEVVENIWKAIEGNMKARGWRRDSGPIN</sequence>
<dbReference type="GO" id="GO:0043130">
    <property type="term" value="F:ubiquitin binding"/>
    <property type="evidence" value="ECO:0007669"/>
    <property type="project" value="InterPro"/>
</dbReference>
<gene>
    <name evidence="17" type="ORF">Bfra_009325</name>
</gene>
<protein>
    <recommendedName>
        <fullName evidence="13">Coupling of ubiquitin conjugation to ER degradation protein 1</fullName>
    </recommendedName>
</protein>
<dbReference type="CDD" id="cd14424">
    <property type="entry name" value="CUE_Cue1p_like"/>
    <property type="match status" value="1"/>
</dbReference>
<feature type="transmembrane region" description="Helical" evidence="15">
    <location>
        <begin position="7"/>
        <end position="26"/>
    </location>
</feature>
<feature type="compositionally biased region" description="Polar residues" evidence="14">
    <location>
        <begin position="281"/>
        <end position="294"/>
    </location>
</feature>
<dbReference type="PANTHER" id="PTHR12466">
    <property type="entry name" value="CDC73 DOMAIN PROTEIN"/>
    <property type="match status" value="1"/>
</dbReference>
<dbReference type="AlphaFoldDB" id="A0A8H6ANI6"/>
<dbReference type="InterPro" id="IPR031336">
    <property type="entry name" value="CDC73_C"/>
</dbReference>
<feature type="compositionally biased region" description="Polar residues" evidence="14">
    <location>
        <begin position="505"/>
        <end position="516"/>
    </location>
</feature>
<dbReference type="SMART" id="SM00546">
    <property type="entry name" value="CUE"/>
    <property type="match status" value="1"/>
</dbReference>
<keyword evidence="7 15" id="KW-1133">Transmembrane helix</keyword>
<evidence type="ECO:0000256" key="12">
    <source>
        <dbReference type="ARBA" id="ARBA00061383"/>
    </source>
</evidence>
<dbReference type="GO" id="GO:0016593">
    <property type="term" value="C:Cdc73/Paf1 complex"/>
    <property type="evidence" value="ECO:0007669"/>
    <property type="project" value="InterPro"/>
</dbReference>
<name>A0A8H6ANI6_9HELO</name>
<dbReference type="PROSITE" id="PS51140">
    <property type="entry name" value="CUE"/>
    <property type="match status" value="1"/>
</dbReference>
<evidence type="ECO:0000259" key="16">
    <source>
        <dbReference type="PROSITE" id="PS51140"/>
    </source>
</evidence>
<evidence type="ECO:0000256" key="6">
    <source>
        <dbReference type="ARBA" id="ARBA00022824"/>
    </source>
</evidence>
<dbReference type="GO" id="GO:0005789">
    <property type="term" value="C:endoplasmic reticulum membrane"/>
    <property type="evidence" value="ECO:0007669"/>
    <property type="project" value="UniProtKB-SubCell"/>
</dbReference>
<dbReference type="Pfam" id="PF05179">
    <property type="entry name" value="CDC73_C"/>
    <property type="match status" value="1"/>
</dbReference>
<dbReference type="InterPro" id="IPR038103">
    <property type="entry name" value="CDC73_C_sf"/>
</dbReference>
<keyword evidence="8 15" id="KW-0472">Membrane</keyword>
<comment type="subcellular location">
    <subcellularLocation>
        <location evidence="11">Endomembrane system</location>
        <topology evidence="11">Single-pass membrane protein</topology>
    </subcellularLocation>
    <subcellularLocation>
        <location evidence="2">Endoplasmic reticulum membrane</location>
    </subcellularLocation>
    <subcellularLocation>
        <location evidence="1">Nucleus</location>
    </subcellularLocation>
</comment>
<keyword evidence="10" id="KW-0539">Nucleus</keyword>
<evidence type="ECO:0000256" key="8">
    <source>
        <dbReference type="ARBA" id="ARBA00023136"/>
    </source>
</evidence>
<dbReference type="Gene3D" id="1.10.8.10">
    <property type="entry name" value="DNA helicase RuvA subunit, C-terminal domain"/>
    <property type="match status" value="1"/>
</dbReference>
<feature type="region of interest" description="Disordered" evidence="14">
    <location>
        <begin position="189"/>
        <end position="353"/>
    </location>
</feature>
<dbReference type="RefSeq" id="XP_037189719.1">
    <property type="nucleotide sequence ID" value="XM_037339669.1"/>
</dbReference>
<feature type="region of interest" description="Disordered" evidence="14">
    <location>
        <begin position="136"/>
        <end position="165"/>
    </location>
</feature>
<dbReference type="Proteomes" id="UP000531561">
    <property type="component" value="Unassembled WGS sequence"/>
</dbReference>
<evidence type="ECO:0000313" key="17">
    <source>
        <dbReference type="EMBL" id="KAF5870772.1"/>
    </source>
</evidence>
<dbReference type="OrthoDB" id="2186602at2759"/>
<keyword evidence="4 15" id="KW-0812">Transmembrane</keyword>
<evidence type="ECO:0000256" key="1">
    <source>
        <dbReference type="ARBA" id="ARBA00004123"/>
    </source>
</evidence>
<dbReference type="SUPFAM" id="SSF46934">
    <property type="entry name" value="UBA-like"/>
    <property type="match status" value="1"/>
</dbReference>
<dbReference type="PANTHER" id="PTHR12466:SF8">
    <property type="entry name" value="PARAFIBROMIN"/>
    <property type="match status" value="1"/>
</dbReference>
<feature type="compositionally biased region" description="Polar residues" evidence="14">
    <location>
        <begin position="458"/>
        <end position="470"/>
    </location>
</feature>